<proteinExistence type="predicted"/>
<feature type="region of interest" description="Disordered" evidence="1">
    <location>
        <begin position="1"/>
        <end position="45"/>
    </location>
</feature>
<organism evidence="3 4">
    <name type="scientific">Vitis vinifera</name>
    <name type="common">Grape</name>
    <dbReference type="NCBI Taxonomy" id="29760"/>
    <lineage>
        <taxon>Eukaryota</taxon>
        <taxon>Viridiplantae</taxon>
        <taxon>Streptophyta</taxon>
        <taxon>Embryophyta</taxon>
        <taxon>Tracheophyta</taxon>
        <taxon>Spermatophyta</taxon>
        <taxon>Magnoliopsida</taxon>
        <taxon>eudicotyledons</taxon>
        <taxon>Gunneridae</taxon>
        <taxon>Pentapetalae</taxon>
        <taxon>rosids</taxon>
        <taxon>Vitales</taxon>
        <taxon>Vitaceae</taxon>
        <taxon>Viteae</taxon>
        <taxon>Vitis</taxon>
    </lineage>
</organism>
<dbReference type="Pfam" id="PF07727">
    <property type="entry name" value="RVT_2"/>
    <property type="match status" value="1"/>
</dbReference>
<dbReference type="Proteomes" id="UP000288805">
    <property type="component" value="Unassembled WGS sequence"/>
</dbReference>
<comment type="caution">
    <text evidence="3">The sequence shown here is derived from an EMBL/GenBank/DDBJ whole genome shotgun (WGS) entry which is preliminary data.</text>
</comment>
<evidence type="ECO:0000259" key="2">
    <source>
        <dbReference type="Pfam" id="PF07727"/>
    </source>
</evidence>
<feature type="compositionally biased region" description="Basic and acidic residues" evidence="1">
    <location>
        <begin position="12"/>
        <end position="45"/>
    </location>
</feature>
<evidence type="ECO:0000256" key="1">
    <source>
        <dbReference type="SAM" id="MobiDB-lite"/>
    </source>
</evidence>
<dbReference type="EMBL" id="QGNW01000031">
    <property type="protein sequence ID" value="RVX11206.1"/>
    <property type="molecule type" value="Genomic_DNA"/>
</dbReference>
<reference evidence="3 4" key="1">
    <citation type="journal article" date="2018" name="PLoS Genet.">
        <title>Population sequencing reveals clonal diversity and ancestral inbreeding in the grapevine cultivar Chardonnay.</title>
        <authorList>
            <person name="Roach M.J."/>
            <person name="Johnson D.L."/>
            <person name="Bohlmann J."/>
            <person name="van Vuuren H.J."/>
            <person name="Jones S.J."/>
            <person name="Pretorius I.S."/>
            <person name="Schmidt S.A."/>
            <person name="Borneman A.R."/>
        </authorList>
    </citation>
    <scope>NUCLEOTIDE SEQUENCE [LARGE SCALE GENOMIC DNA]</scope>
    <source>
        <strain evidence="4">cv. Chardonnay</strain>
        <tissue evidence="3">Leaf</tissue>
    </source>
</reference>
<gene>
    <name evidence="3" type="primary">POLX_2971</name>
    <name evidence="3" type="ORF">CK203_019595</name>
</gene>
<evidence type="ECO:0000313" key="3">
    <source>
        <dbReference type="EMBL" id="RVX11206.1"/>
    </source>
</evidence>
<name>A0A438JQH3_VITVI</name>
<dbReference type="InterPro" id="IPR013103">
    <property type="entry name" value="RVT_2"/>
</dbReference>
<feature type="domain" description="Reverse transcriptase Ty1/copia-type" evidence="2">
    <location>
        <begin position="96"/>
        <end position="169"/>
    </location>
</feature>
<dbReference type="AlphaFoldDB" id="A0A438JQH3"/>
<accession>A0A438JQH3</accession>
<evidence type="ECO:0000313" key="4">
    <source>
        <dbReference type="Proteomes" id="UP000288805"/>
    </source>
</evidence>
<sequence>MHAETYPVTLAPRDEEPSLSSSEEKSSEFGWLEEKENENEREGKTEQGSLAVFGFQRDGKLQGEIHSTVQKGCEIISQQKGDFAALCKFFLQLGVLIETPEEIKPIRCKWVYKRKKWVNRKVETYKAKLVAKGYSKKLGFDCKVTFALVAMLKSIRILLSIAVHSDDEIWKRMSRQCS</sequence>
<protein>
    <submittedName>
        <fullName evidence="3">Retrovirus-related Pol polyprotein from transposon TNT 1-94</fullName>
    </submittedName>
</protein>